<feature type="transmembrane region" description="Helical" evidence="1">
    <location>
        <begin position="95"/>
        <end position="117"/>
    </location>
</feature>
<dbReference type="EMBL" id="CP012677">
    <property type="protein sequence ID" value="ALE91416.1"/>
    <property type="molecule type" value="Genomic_DNA"/>
</dbReference>
<evidence type="ECO:0000313" key="2">
    <source>
        <dbReference type="EMBL" id="ALE91416.1"/>
    </source>
</evidence>
<name>A0A0M4QNE1_9MICC</name>
<keyword evidence="3" id="KW-1185">Reference proteome</keyword>
<accession>A0A0M4QNE1</accession>
<sequence length="120" mass="12768">MTDPTMSPTAKSEQLLAPRSQLTGTLASLVCWAIVIVPLIVMATMIFGLVMNPDTSLANIGKIALIALGAVLLFCMIAAPHFVGQAVIHRERAMWRAALWTGIPTAGAIIFLLVVWVGSI</sequence>
<dbReference type="PATRIC" id="fig|656366.3.peg.462"/>
<proteinExistence type="predicted"/>
<evidence type="ECO:0000313" key="3">
    <source>
        <dbReference type="Proteomes" id="UP000062833"/>
    </source>
</evidence>
<protein>
    <submittedName>
        <fullName evidence="2">Uncharacterized protein</fullName>
    </submittedName>
</protein>
<feature type="transmembrane region" description="Helical" evidence="1">
    <location>
        <begin position="63"/>
        <end position="83"/>
    </location>
</feature>
<evidence type="ECO:0000256" key="1">
    <source>
        <dbReference type="SAM" id="Phobius"/>
    </source>
</evidence>
<reference evidence="3" key="1">
    <citation type="submission" date="2015-09" db="EMBL/GenBank/DDBJ databases">
        <title>Complete genome of Arthrobacter alpinus strain R3.8.</title>
        <authorList>
            <person name="See-Too W.S."/>
            <person name="Chan K.G."/>
        </authorList>
    </citation>
    <scope>NUCLEOTIDE SEQUENCE [LARGE SCALE GENOMIC DNA]</scope>
    <source>
        <strain evidence="3">R3.8</strain>
    </source>
</reference>
<keyword evidence="1" id="KW-0812">Transmembrane</keyword>
<feature type="transmembrane region" description="Helical" evidence="1">
    <location>
        <begin position="29"/>
        <end position="51"/>
    </location>
</feature>
<gene>
    <name evidence="2" type="ORF">AOC05_02045</name>
</gene>
<dbReference type="Proteomes" id="UP000062833">
    <property type="component" value="Chromosome"/>
</dbReference>
<dbReference type="OrthoDB" id="4946992at2"/>
<dbReference type="KEGG" id="aaq:AOC05_02045"/>
<dbReference type="AlphaFoldDB" id="A0A0M4QNE1"/>
<keyword evidence="1" id="KW-1133">Transmembrane helix</keyword>
<organism evidence="2 3">
    <name type="scientific">Arthrobacter alpinus</name>
    <dbReference type="NCBI Taxonomy" id="656366"/>
    <lineage>
        <taxon>Bacteria</taxon>
        <taxon>Bacillati</taxon>
        <taxon>Actinomycetota</taxon>
        <taxon>Actinomycetes</taxon>
        <taxon>Micrococcales</taxon>
        <taxon>Micrococcaceae</taxon>
        <taxon>Arthrobacter</taxon>
    </lineage>
</organism>
<dbReference type="RefSeq" id="WP_062005267.1">
    <property type="nucleotide sequence ID" value="NZ_CP012677.1"/>
</dbReference>
<keyword evidence="1" id="KW-0472">Membrane</keyword>